<dbReference type="EMBL" id="CAJNOE010001118">
    <property type="protein sequence ID" value="CAF1389110.1"/>
    <property type="molecule type" value="Genomic_DNA"/>
</dbReference>
<dbReference type="Proteomes" id="UP000663860">
    <property type="component" value="Unassembled WGS sequence"/>
</dbReference>
<organism evidence="4 5">
    <name type="scientific">Adineta steineri</name>
    <dbReference type="NCBI Taxonomy" id="433720"/>
    <lineage>
        <taxon>Eukaryota</taxon>
        <taxon>Metazoa</taxon>
        <taxon>Spiralia</taxon>
        <taxon>Gnathifera</taxon>
        <taxon>Rotifera</taxon>
        <taxon>Eurotatoria</taxon>
        <taxon>Bdelloidea</taxon>
        <taxon>Adinetida</taxon>
        <taxon>Adinetidae</taxon>
        <taxon>Adineta</taxon>
    </lineage>
</organism>
<keyword evidence="3" id="KW-0325">Glycoprotein</keyword>
<sequence>NNASTVIPIQILPNCVILVRHVNGRLGNYLFMFASAYGLSRIHGCSLYIGDRFKKTLNEVFKLNLTNEISKENVQLLQEEHIVSRFSECDFDARLMRPEAIQYFELHGYWQAYGYFSRYMDEIRVVLSFKQSIVTMARPFINSLLTKPLDANNNTSFESVKEHIKTTSAVTWVGIHIRRGDFRQYQETRAGRTVSAIEFFDKAIAYFTKRHKNGALFIVASDDKSYCRKIFRNRPQIIVTPDTFTRGVDLAVLSLCTDMIASSGTFSWWAAALAGGIVVHDEQYPRRNSSLEALCPRSLYYPPWFLFL</sequence>
<comment type="similarity">
    <text evidence="3">Belongs to the glycosyltransferase 11 family.</text>
</comment>
<dbReference type="Pfam" id="PF01531">
    <property type="entry name" value="Glyco_transf_11"/>
    <property type="match status" value="1"/>
</dbReference>
<reference evidence="4" key="1">
    <citation type="submission" date="2021-02" db="EMBL/GenBank/DDBJ databases">
        <authorList>
            <person name="Nowell W R."/>
        </authorList>
    </citation>
    <scope>NUCLEOTIDE SEQUENCE</scope>
</reference>
<dbReference type="PANTHER" id="PTHR11927:SF9">
    <property type="entry name" value="L-FUCOSYLTRANSFERASE"/>
    <property type="match status" value="1"/>
</dbReference>
<feature type="non-terminal residue" evidence="4">
    <location>
        <position position="1"/>
    </location>
</feature>
<dbReference type="UniPathway" id="UPA00378"/>
<comment type="subcellular location">
    <subcellularLocation>
        <location evidence="3">Golgi apparatus</location>
        <location evidence="3">Golgi stack membrane</location>
        <topology evidence="3">Single-pass type II membrane protein</topology>
    </subcellularLocation>
</comment>
<evidence type="ECO:0000256" key="3">
    <source>
        <dbReference type="RuleBase" id="RU363129"/>
    </source>
</evidence>
<evidence type="ECO:0000256" key="2">
    <source>
        <dbReference type="ARBA" id="ARBA00022679"/>
    </source>
</evidence>
<dbReference type="PANTHER" id="PTHR11927">
    <property type="entry name" value="GALACTOSIDE 2-L-FUCOSYLTRANSFERASE"/>
    <property type="match status" value="1"/>
</dbReference>
<comment type="pathway">
    <text evidence="3">Protein modification; protein glycosylation.</text>
</comment>
<evidence type="ECO:0000256" key="1">
    <source>
        <dbReference type="ARBA" id="ARBA00022676"/>
    </source>
</evidence>
<name>A0A815K6C0_9BILA</name>
<dbReference type="InterPro" id="IPR002516">
    <property type="entry name" value="Glyco_trans_11"/>
</dbReference>
<keyword evidence="2 3" id="KW-0808">Transferase</keyword>
<keyword evidence="3" id="KW-0812">Transmembrane</keyword>
<keyword evidence="1 3" id="KW-0328">Glycosyltransferase</keyword>
<accession>A0A815K6C0</accession>
<comment type="caution">
    <text evidence="4">The sequence shown here is derived from an EMBL/GenBank/DDBJ whole genome shotgun (WGS) entry which is preliminary data.</text>
</comment>
<keyword evidence="3" id="KW-0735">Signal-anchor</keyword>
<evidence type="ECO:0000313" key="4">
    <source>
        <dbReference type="EMBL" id="CAF1389110.1"/>
    </source>
</evidence>
<gene>
    <name evidence="4" type="ORF">IZO911_LOCUS38851</name>
</gene>
<proteinExistence type="inferred from homology"/>
<dbReference type="EC" id="2.4.1.-" evidence="3"/>
<evidence type="ECO:0000313" key="5">
    <source>
        <dbReference type="Proteomes" id="UP000663860"/>
    </source>
</evidence>
<dbReference type="Gene3D" id="3.40.50.11350">
    <property type="match status" value="1"/>
</dbReference>
<dbReference type="GO" id="GO:0032580">
    <property type="term" value="C:Golgi cisterna membrane"/>
    <property type="evidence" value="ECO:0007669"/>
    <property type="project" value="UniProtKB-SubCell"/>
</dbReference>
<keyword evidence="3" id="KW-0333">Golgi apparatus</keyword>
<dbReference type="GO" id="GO:0005975">
    <property type="term" value="P:carbohydrate metabolic process"/>
    <property type="evidence" value="ECO:0007669"/>
    <property type="project" value="InterPro"/>
</dbReference>
<dbReference type="AlphaFoldDB" id="A0A815K6C0"/>
<protein>
    <recommendedName>
        <fullName evidence="3">L-Fucosyltransferase</fullName>
        <ecNumber evidence="3">2.4.1.-</ecNumber>
    </recommendedName>
</protein>
<dbReference type="CDD" id="cd11301">
    <property type="entry name" value="Fut1_Fut2_like"/>
    <property type="match status" value="1"/>
</dbReference>
<dbReference type="GO" id="GO:0008107">
    <property type="term" value="F:galactoside 2-alpha-L-fucosyltransferase activity"/>
    <property type="evidence" value="ECO:0007669"/>
    <property type="project" value="InterPro"/>
</dbReference>